<keyword evidence="5 14" id="KW-0812">Transmembrane</keyword>
<dbReference type="PANTHER" id="PTHR30572:SF14">
    <property type="entry name" value="MACROLIDE EXPORT ATP-BINDING_PERMEASE PROTEIN MACB"/>
    <property type="match status" value="1"/>
</dbReference>
<name>A0ABN0IHN4_BARBA</name>
<evidence type="ECO:0000313" key="17">
    <source>
        <dbReference type="Proteomes" id="UP000009359"/>
    </source>
</evidence>
<sequence length="668" mass="73129">MRTEGVDAVLVLEDVMREFQAGETSVPVLKNINLTIRRGEMVAIVGASGSGKSTLMNILGCLDRPTSGRYWVSGKEIASLSVDELSALRRNHFGFIFQRYHLLGALTALGNVEMPAIYARCAPGVRKIRAQSLLTRLGMSDRMEHYPNQLSGGQQQRVSIARALMNNADIILADEPTGALDSQSGEEVLRILGELHREGHTIIIVTHDMRVAERAERIIEIRDGEIIADNVSSVQKIQKEEDKITDDAQFFNTVDSVHTNKQLGFVRFFVDLFREAFMMALLAMNAHRMRTFLTMLGVIIGIFSVVTMVALGTGTQQQLLETFKGMGTNTLTIMPGKDISDKQSGKITSLVEADAEALSQLPYVAGVTPQIAANSTVNYDSIEVNSMVMGVGEQFFLTQGFKLVEGQIFDRQSVHDRAVDLVIEKEAIALLFPHSDESPIGKIVLVGRVPARIIGVVKPAQESHSVSNTIQIYMPYTALQTRFLGTTEVRAIMLKIADHVDTKLAEEAVERFLTGRHGQKDFFIRNSASFIEQIMTGTRIVTALITSIATISLIVGGIGVMNIMLVTVAERISEIGVRMAVGARQSDILHQFLIEAILVCAVGGGIGISLGLFLGGLFTFFNSPIHFMYTPSSIIIAFVFSAFIGICFGFFPARKASQLDPIVALARD</sequence>
<evidence type="ECO:0000259" key="15">
    <source>
        <dbReference type="PROSITE" id="PS50893"/>
    </source>
</evidence>
<dbReference type="Pfam" id="PF12704">
    <property type="entry name" value="MacB_PCD"/>
    <property type="match status" value="1"/>
</dbReference>
<evidence type="ECO:0000256" key="11">
    <source>
        <dbReference type="ARBA" id="ARBA00023251"/>
    </source>
</evidence>
<feature type="transmembrane region" description="Helical" evidence="14">
    <location>
        <begin position="540"/>
        <end position="569"/>
    </location>
</feature>
<dbReference type="InterPro" id="IPR003593">
    <property type="entry name" value="AAA+_ATPase"/>
</dbReference>
<dbReference type="PROSITE" id="PS50893">
    <property type="entry name" value="ABC_TRANSPORTER_2"/>
    <property type="match status" value="1"/>
</dbReference>
<dbReference type="Pfam" id="PF00005">
    <property type="entry name" value="ABC_tran"/>
    <property type="match status" value="1"/>
</dbReference>
<evidence type="ECO:0000256" key="7">
    <source>
        <dbReference type="ARBA" id="ARBA00022840"/>
    </source>
</evidence>
<dbReference type="Pfam" id="PF02687">
    <property type="entry name" value="FtsX"/>
    <property type="match status" value="1"/>
</dbReference>
<dbReference type="InterPro" id="IPR027417">
    <property type="entry name" value="P-loop_NTPase"/>
</dbReference>
<dbReference type="SUPFAM" id="SSF52540">
    <property type="entry name" value="P-loop containing nucleoside triphosphate hydrolases"/>
    <property type="match status" value="1"/>
</dbReference>
<dbReference type="Gene3D" id="3.40.50.300">
    <property type="entry name" value="P-loop containing nucleotide triphosphate hydrolases"/>
    <property type="match status" value="1"/>
</dbReference>
<comment type="similarity">
    <text evidence="12">Belongs to the ABC transporter superfamily. Macrolide exporter (TC 3.A.1.122) family.</text>
</comment>
<evidence type="ECO:0000256" key="5">
    <source>
        <dbReference type="ARBA" id="ARBA00022692"/>
    </source>
</evidence>
<dbReference type="PROSITE" id="PS00211">
    <property type="entry name" value="ABC_TRANSPORTER_1"/>
    <property type="match status" value="1"/>
</dbReference>
<dbReference type="InterPro" id="IPR017911">
    <property type="entry name" value="MacB-like_ATP-bd"/>
</dbReference>
<feature type="domain" description="ABC transporter" evidence="15">
    <location>
        <begin position="10"/>
        <end position="248"/>
    </location>
</feature>
<evidence type="ECO:0000256" key="3">
    <source>
        <dbReference type="ARBA" id="ARBA00022475"/>
    </source>
</evidence>
<evidence type="ECO:0000256" key="12">
    <source>
        <dbReference type="ARBA" id="ARBA00038388"/>
    </source>
</evidence>
<gene>
    <name evidence="16" type="ORF">BbINS_00475</name>
</gene>
<keyword evidence="3" id="KW-1003">Cell membrane</keyword>
<evidence type="ECO:0000256" key="1">
    <source>
        <dbReference type="ARBA" id="ARBA00004429"/>
    </source>
</evidence>
<evidence type="ECO:0000256" key="2">
    <source>
        <dbReference type="ARBA" id="ARBA00022448"/>
    </source>
</evidence>
<dbReference type="PANTHER" id="PTHR30572">
    <property type="entry name" value="MEMBRANE COMPONENT OF TRANSPORTER-RELATED"/>
    <property type="match status" value="1"/>
</dbReference>
<dbReference type="RefSeq" id="WP_005765850.1">
    <property type="nucleotide sequence ID" value="NZ_AMQK01000003.1"/>
</dbReference>
<dbReference type="InterPro" id="IPR025857">
    <property type="entry name" value="MacB_PCD"/>
</dbReference>
<evidence type="ECO:0000256" key="6">
    <source>
        <dbReference type="ARBA" id="ARBA00022741"/>
    </source>
</evidence>
<dbReference type="InterPro" id="IPR017871">
    <property type="entry name" value="ABC_transporter-like_CS"/>
</dbReference>
<dbReference type="InterPro" id="IPR003838">
    <property type="entry name" value="ABC3_permease_C"/>
</dbReference>
<comment type="caution">
    <text evidence="16">The sequence shown here is derived from an EMBL/GenBank/DDBJ whole genome shotgun (WGS) entry which is preliminary data.</text>
</comment>
<comment type="subcellular location">
    <subcellularLocation>
        <location evidence="1">Cell inner membrane</location>
        <topology evidence="1">Multi-pass membrane protein</topology>
    </subcellularLocation>
</comment>
<evidence type="ECO:0000256" key="13">
    <source>
        <dbReference type="ARBA" id="ARBA00041199"/>
    </source>
</evidence>
<evidence type="ECO:0000256" key="8">
    <source>
        <dbReference type="ARBA" id="ARBA00022967"/>
    </source>
</evidence>
<evidence type="ECO:0000256" key="14">
    <source>
        <dbReference type="SAM" id="Phobius"/>
    </source>
</evidence>
<keyword evidence="4" id="KW-0997">Cell inner membrane</keyword>
<evidence type="ECO:0000256" key="10">
    <source>
        <dbReference type="ARBA" id="ARBA00023136"/>
    </source>
</evidence>
<keyword evidence="7" id="KW-0067">ATP-binding</keyword>
<keyword evidence="6" id="KW-0547">Nucleotide-binding</keyword>
<feature type="transmembrane region" description="Helical" evidence="14">
    <location>
        <begin position="627"/>
        <end position="651"/>
    </location>
</feature>
<keyword evidence="11" id="KW-0046">Antibiotic resistance</keyword>
<keyword evidence="9 14" id="KW-1133">Transmembrane helix</keyword>
<reference evidence="16 17" key="1">
    <citation type="journal article" date="2013" name="Genome Announc.">
        <title>Whole Genome Sequencing and Comparative Analysis of Bartonella bacilliformis Strain INS, the Causative Agent of Carrion's Disease.</title>
        <authorList>
            <person name="Tarazona D."/>
            <person name="Padilla C."/>
            <person name="Caceres O."/>
            <person name="Montenegro J.D."/>
            <person name="Bailon H."/>
            <person name="Ventura G."/>
            <person name="Mendoza G."/>
            <person name="Anaya E."/>
            <person name="Guio H."/>
        </authorList>
    </citation>
    <scope>NUCLEOTIDE SEQUENCE [LARGE SCALE GENOMIC DNA]</scope>
    <source>
        <strain evidence="16 17">INS</strain>
    </source>
</reference>
<keyword evidence="17" id="KW-1185">Reference proteome</keyword>
<accession>A0ABN0IHN4</accession>
<proteinExistence type="inferred from homology"/>
<feature type="transmembrane region" description="Helical" evidence="14">
    <location>
        <begin position="592"/>
        <end position="621"/>
    </location>
</feature>
<dbReference type="InterPro" id="IPR003439">
    <property type="entry name" value="ABC_transporter-like_ATP-bd"/>
</dbReference>
<dbReference type="EMBL" id="AMQK01000003">
    <property type="protein sequence ID" value="EKS45993.1"/>
    <property type="molecule type" value="Genomic_DNA"/>
</dbReference>
<organism evidence="16 17">
    <name type="scientific">Bartonella bacilliformis INS</name>
    <dbReference type="NCBI Taxonomy" id="1206782"/>
    <lineage>
        <taxon>Bacteria</taxon>
        <taxon>Pseudomonadati</taxon>
        <taxon>Pseudomonadota</taxon>
        <taxon>Alphaproteobacteria</taxon>
        <taxon>Hyphomicrobiales</taxon>
        <taxon>Bartonellaceae</taxon>
        <taxon>Bartonella</taxon>
    </lineage>
</organism>
<protein>
    <recommendedName>
        <fullName evidence="13">Pyoverdine export ATP-binding/permease protein PvdT</fullName>
    </recommendedName>
</protein>
<feature type="transmembrane region" description="Helical" evidence="14">
    <location>
        <begin position="291"/>
        <end position="311"/>
    </location>
</feature>
<evidence type="ECO:0000256" key="9">
    <source>
        <dbReference type="ARBA" id="ARBA00022989"/>
    </source>
</evidence>
<dbReference type="CDD" id="cd03255">
    <property type="entry name" value="ABC_MJ0796_LolCDE_FtsE"/>
    <property type="match status" value="1"/>
</dbReference>
<keyword evidence="10 14" id="KW-0472">Membrane</keyword>
<keyword evidence="8" id="KW-1278">Translocase</keyword>
<evidence type="ECO:0000256" key="4">
    <source>
        <dbReference type="ARBA" id="ARBA00022519"/>
    </source>
</evidence>
<dbReference type="GeneID" id="4683925"/>
<dbReference type="SMART" id="SM00382">
    <property type="entry name" value="AAA"/>
    <property type="match status" value="1"/>
</dbReference>
<keyword evidence="2" id="KW-0813">Transport</keyword>
<dbReference type="InterPro" id="IPR050250">
    <property type="entry name" value="Macrolide_Exporter_MacB"/>
</dbReference>
<dbReference type="Proteomes" id="UP000009359">
    <property type="component" value="Unassembled WGS sequence"/>
</dbReference>
<evidence type="ECO:0000313" key="16">
    <source>
        <dbReference type="EMBL" id="EKS45993.1"/>
    </source>
</evidence>